<dbReference type="Proteomes" id="UP001175227">
    <property type="component" value="Unassembled WGS sequence"/>
</dbReference>
<reference evidence="2" key="1">
    <citation type="submission" date="2023-06" db="EMBL/GenBank/DDBJ databases">
        <authorList>
            <consortium name="Lawrence Berkeley National Laboratory"/>
            <person name="Ahrendt S."/>
            <person name="Sahu N."/>
            <person name="Indic B."/>
            <person name="Wong-Bajracharya J."/>
            <person name="Merenyi Z."/>
            <person name="Ke H.-M."/>
            <person name="Monk M."/>
            <person name="Kocsube S."/>
            <person name="Drula E."/>
            <person name="Lipzen A."/>
            <person name="Balint B."/>
            <person name="Henrissat B."/>
            <person name="Andreopoulos B."/>
            <person name="Martin F.M."/>
            <person name="Harder C.B."/>
            <person name="Rigling D."/>
            <person name="Ford K.L."/>
            <person name="Foster G.D."/>
            <person name="Pangilinan J."/>
            <person name="Papanicolaou A."/>
            <person name="Barry K."/>
            <person name="LaButti K."/>
            <person name="Viragh M."/>
            <person name="Koriabine M."/>
            <person name="Yan M."/>
            <person name="Riley R."/>
            <person name="Champramary S."/>
            <person name="Plett K.L."/>
            <person name="Tsai I.J."/>
            <person name="Slot J."/>
            <person name="Sipos G."/>
            <person name="Plett J."/>
            <person name="Nagy L.G."/>
            <person name="Grigoriev I.V."/>
        </authorList>
    </citation>
    <scope>NUCLEOTIDE SEQUENCE</scope>
    <source>
        <strain evidence="2">ICMP 16352</strain>
    </source>
</reference>
<gene>
    <name evidence="2" type="ORF">IW261DRAFT_1568515</name>
</gene>
<evidence type="ECO:0000256" key="1">
    <source>
        <dbReference type="SAM" id="MobiDB-lite"/>
    </source>
</evidence>
<dbReference type="AlphaFoldDB" id="A0AA39NZH1"/>
<proteinExistence type="predicted"/>
<protein>
    <submittedName>
        <fullName evidence="2">Uncharacterized protein</fullName>
    </submittedName>
</protein>
<name>A0AA39NZH1_9AGAR</name>
<keyword evidence="3" id="KW-1185">Reference proteome</keyword>
<comment type="caution">
    <text evidence="2">The sequence shown here is derived from an EMBL/GenBank/DDBJ whole genome shotgun (WGS) entry which is preliminary data.</text>
</comment>
<sequence length="345" mass="38833">MHFPVKRYKETPYAFHLRLACDDLPLSAQEYDHAMRCSRGGYHAHNTVTTPGSNIGLQTISCSRGCPTVELFFPSPEQQVELLNIVQEDKLARSLDGKKQAVANQQARVDKARITMLSQQEAAQRSGLHRDEAKADTLLIKYTRCKEDLARAAHERDLSAAAFQTLAALETCTNQRGLKQYLVAQGLVDSARGVHRHLYTSAKTRNGSATAQARTKILPKPRPHPMLGDRLTESSIAMQGPPSTPKTTCHLPLTPPPTRRHHKSDFLDDPDEEIVYFYSQWPKAFTDELIELLRGPTPPQKNWARDLDNEVIIVSPRLTVKRLVEDNNEIRSPSKRAKYNNNKAN</sequence>
<evidence type="ECO:0000313" key="2">
    <source>
        <dbReference type="EMBL" id="KAK0474530.1"/>
    </source>
</evidence>
<accession>A0AA39NZH1</accession>
<dbReference type="EMBL" id="JAUEPR010000026">
    <property type="protein sequence ID" value="KAK0474530.1"/>
    <property type="molecule type" value="Genomic_DNA"/>
</dbReference>
<evidence type="ECO:0000313" key="3">
    <source>
        <dbReference type="Proteomes" id="UP001175227"/>
    </source>
</evidence>
<organism evidence="2 3">
    <name type="scientific">Armillaria novae-zelandiae</name>
    <dbReference type="NCBI Taxonomy" id="153914"/>
    <lineage>
        <taxon>Eukaryota</taxon>
        <taxon>Fungi</taxon>
        <taxon>Dikarya</taxon>
        <taxon>Basidiomycota</taxon>
        <taxon>Agaricomycotina</taxon>
        <taxon>Agaricomycetes</taxon>
        <taxon>Agaricomycetidae</taxon>
        <taxon>Agaricales</taxon>
        <taxon>Marasmiineae</taxon>
        <taxon>Physalacriaceae</taxon>
        <taxon>Armillaria</taxon>
    </lineage>
</organism>
<feature type="region of interest" description="Disordered" evidence="1">
    <location>
        <begin position="239"/>
        <end position="265"/>
    </location>
</feature>